<protein>
    <submittedName>
        <fullName evidence="1">Uncharacterized protein</fullName>
    </submittedName>
</protein>
<sequence length="134" mass="14910">MPFADANVFLGSKQLEGLHSPSPEVWKNKLAPSPIRNLSARTPTDPSLPIIRQRALQTASQRPNQDINPSNPTYRPLLYSVLTFALILNRQPPKVVQVYASNSPALAMSKNWPRRACAYTTYLIGKARETRAAL</sequence>
<dbReference type="Proteomes" id="UP000020467">
    <property type="component" value="Unassembled WGS sequence"/>
</dbReference>
<comment type="caution">
    <text evidence="1">The sequence shown here is derived from an EMBL/GenBank/DDBJ whole genome shotgun (WGS) entry which is preliminary data.</text>
</comment>
<dbReference type="EMBL" id="JARH01000930">
    <property type="protein sequence ID" value="EXF75065.1"/>
    <property type="molecule type" value="Genomic_DNA"/>
</dbReference>
<reference evidence="1 2" key="1">
    <citation type="submission" date="2014-02" db="EMBL/GenBank/DDBJ databases">
        <title>The genome sequence of Colletotrichum fioriniae PJ7.</title>
        <authorList>
            <person name="Baroncelli R."/>
            <person name="Thon M.R."/>
        </authorList>
    </citation>
    <scope>NUCLEOTIDE SEQUENCE [LARGE SCALE GENOMIC DNA]</scope>
    <source>
        <strain evidence="1 2">PJ7</strain>
    </source>
</reference>
<dbReference type="KEGG" id="cfj:CFIO01_09224"/>
<evidence type="ECO:0000313" key="1">
    <source>
        <dbReference type="EMBL" id="EXF75065.1"/>
    </source>
</evidence>
<proteinExistence type="predicted"/>
<dbReference type="OrthoDB" id="10457680at2759"/>
<accession>A0A010QE65</accession>
<keyword evidence="2" id="KW-1185">Reference proteome</keyword>
<evidence type="ECO:0000313" key="2">
    <source>
        <dbReference type="Proteomes" id="UP000020467"/>
    </source>
</evidence>
<organism evidence="1 2">
    <name type="scientific">Colletotrichum fioriniae PJ7</name>
    <dbReference type="NCBI Taxonomy" id="1445577"/>
    <lineage>
        <taxon>Eukaryota</taxon>
        <taxon>Fungi</taxon>
        <taxon>Dikarya</taxon>
        <taxon>Ascomycota</taxon>
        <taxon>Pezizomycotina</taxon>
        <taxon>Sordariomycetes</taxon>
        <taxon>Hypocreomycetidae</taxon>
        <taxon>Glomerellales</taxon>
        <taxon>Glomerellaceae</taxon>
        <taxon>Colletotrichum</taxon>
        <taxon>Colletotrichum acutatum species complex</taxon>
    </lineage>
</organism>
<dbReference type="HOGENOM" id="CLU_1896047_0_0_1"/>
<dbReference type="AlphaFoldDB" id="A0A010QE65"/>
<name>A0A010QE65_9PEZI</name>
<gene>
    <name evidence="1" type="ORF">CFIO01_09224</name>
</gene>